<dbReference type="Gene3D" id="3.30.1340.10">
    <property type="entry name" value="HPr-like"/>
    <property type="match status" value="1"/>
</dbReference>
<protein>
    <recommendedName>
        <fullName evidence="4">HPr domain-containing protein</fullName>
    </recommendedName>
</protein>
<feature type="non-terminal residue" evidence="5">
    <location>
        <position position="53"/>
    </location>
</feature>
<evidence type="ECO:0000256" key="1">
    <source>
        <dbReference type="ARBA" id="ARBA00004496"/>
    </source>
</evidence>
<accession>X1F3D2</accession>
<evidence type="ECO:0000256" key="3">
    <source>
        <dbReference type="ARBA" id="ARBA00022683"/>
    </source>
</evidence>
<gene>
    <name evidence="5" type="ORF">S03H2_22823</name>
</gene>
<dbReference type="AlphaFoldDB" id="X1F3D2"/>
<feature type="domain" description="HPr" evidence="4">
    <location>
        <begin position="12"/>
        <end position="53"/>
    </location>
</feature>
<evidence type="ECO:0000313" key="5">
    <source>
        <dbReference type="EMBL" id="GAH40141.1"/>
    </source>
</evidence>
<dbReference type="NCBIfam" id="TIGR01003">
    <property type="entry name" value="PTS_HPr_family"/>
    <property type="match status" value="1"/>
</dbReference>
<dbReference type="InterPro" id="IPR000032">
    <property type="entry name" value="HPr-like"/>
</dbReference>
<dbReference type="InterPro" id="IPR050399">
    <property type="entry name" value="HPr"/>
</dbReference>
<dbReference type="PROSITE" id="PS51350">
    <property type="entry name" value="PTS_HPR_DOM"/>
    <property type="match status" value="1"/>
</dbReference>
<dbReference type="CDD" id="cd00367">
    <property type="entry name" value="PTS-HPr_like"/>
    <property type="match status" value="1"/>
</dbReference>
<dbReference type="PROSITE" id="PS00369">
    <property type="entry name" value="PTS_HPR_HIS"/>
    <property type="match status" value="1"/>
</dbReference>
<dbReference type="Pfam" id="PF00381">
    <property type="entry name" value="PTS-HPr"/>
    <property type="match status" value="1"/>
</dbReference>
<dbReference type="GO" id="GO:0009401">
    <property type="term" value="P:phosphoenolpyruvate-dependent sugar phosphotransferase system"/>
    <property type="evidence" value="ECO:0007669"/>
    <property type="project" value="UniProtKB-KW"/>
</dbReference>
<proteinExistence type="predicted"/>
<keyword evidence="2" id="KW-0963">Cytoplasm</keyword>
<sequence length="53" mass="5982">MSIIFSKKGTYVVQQEIEITNKVGLHVRPASMLVETASKFKSDIWIEKDGQEA</sequence>
<dbReference type="PANTHER" id="PTHR33705:SF2">
    <property type="entry name" value="PHOSPHOCARRIER PROTEIN NPR"/>
    <property type="match status" value="1"/>
</dbReference>
<evidence type="ECO:0000259" key="4">
    <source>
        <dbReference type="PROSITE" id="PS51350"/>
    </source>
</evidence>
<dbReference type="InterPro" id="IPR035895">
    <property type="entry name" value="HPr-like_sf"/>
</dbReference>
<comment type="caution">
    <text evidence="5">The sequence shown here is derived from an EMBL/GenBank/DDBJ whole genome shotgun (WGS) entry which is preliminary data.</text>
</comment>
<dbReference type="GO" id="GO:0005737">
    <property type="term" value="C:cytoplasm"/>
    <property type="evidence" value="ECO:0007669"/>
    <property type="project" value="UniProtKB-SubCell"/>
</dbReference>
<keyword evidence="3" id="KW-0598">Phosphotransferase system</keyword>
<name>X1F3D2_9ZZZZ</name>
<evidence type="ECO:0000256" key="2">
    <source>
        <dbReference type="ARBA" id="ARBA00022490"/>
    </source>
</evidence>
<reference evidence="5" key="1">
    <citation type="journal article" date="2014" name="Front. Microbiol.">
        <title>High frequency of phylogenetically diverse reductive dehalogenase-homologous genes in deep subseafloor sedimentary metagenomes.</title>
        <authorList>
            <person name="Kawai M."/>
            <person name="Futagami T."/>
            <person name="Toyoda A."/>
            <person name="Takaki Y."/>
            <person name="Nishi S."/>
            <person name="Hori S."/>
            <person name="Arai W."/>
            <person name="Tsubouchi T."/>
            <person name="Morono Y."/>
            <person name="Uchiyama I."/>
            <person name="Ito T."/>
            <person name="Fujiyama A."/>
            <person name="Inagaki F."/>
            <person name="Takami H."/>
        </authorList>
    </citation>
    <scope>NUCLEOTIDE SEQUENCE</scope>
    <source>
        <strain evidence="5">Expedition CK06-06</strain>
    </source>
</reference>
<dbReference type="SUPFAM" id="SSF55594">
    <property type="entry name" value="HPr-like"/>
    <property type="match status" value="1"/>
</dbReference>
<comment type="subcellular location">
    <subcellularLocation>
        <location evidence="1">Cytoplasm</location>
    </subcellularLocation>
</comment>
<dbReference type="EMBL" id="BARU01012353">
    <property type="protein sequence ID" value="GAH40141.1"/>
    <property type="molecule type" value="Genomic_DNA"/>
</dbReference>
<organism evidence="5">
    <name type="scientific">marine sediment metagenome</name>
    <dbReference type="NCBI Taxonomy" id="412755"/>
    <lineage>
        <taxon>unclassified sequences</taxon>
        <taxon>metagenomes</taxon>
        <taxon>ecological metagenomes</taxon>
    </lineage>
</organism>
<dbReference type="PANTHER" id="PTHR33705">
    <property type="entry name" value="PHOSPHOCARRIER PROTEIN HPR"/>
    <property type="match status" value="1"/>
</dbReference>
<dbReference type="InterPro" id="IPR001020">
    <property type="entry name" value="PTS_HPr_His_P_site"/>
</dbReference>